<gene>
    <name evidence="1" type="ORF">TNIN_329261</name>
</gene>
<reference evidence="1" key="1">
    <citation type="submission" date="2020-08" db="EMBL/GenBank/DDBJ databases">
        <title>Multicomponent nature underlies the extraordinary mechanical properties of spider dragline silk.</title>
        <authorList>
            <person name="Kono N."/>
            <person name="Nakamura H."/>
            <person name="Mori M."/>
            <person name="Yoshida Y."/>
            <person name="Ohtoshi R."/>
            <person name="Malay A.D."/>
            <person name="Moran D.A.P."/>
            <person name="Tomita M."/>
            <person name="Numata K."/>
            <person name="Arakawa K."/>
        </authorList>
    </citation>
    <scope>NUCLEOTIDE SEQUENCE</scope>
</reference>
<sequence>MPVEFRLEIIHVAKHYCIPAYFNTVLRQDRRMEKRKGSDKWRPGCHLIKERSRGGMTIDLADEALIPPLSWDAAYERHWDEHCFALLAFLPSDRAGGGFALSSQNDSRHCWLASCFMPEKKDGFFD</sequence>
<proteinExistence type="predicted"/>
<accession>A0A8X7BQ94</accession>
<evidence type="ECO:0000313" key="1">
    <source>
        <dbReference type="EMBL" id="GFY39780.1"/>
    </source>
</evidence>
<organism evidence="1 2">
    <name type="scientific">Trichonephila inaurata madagascariensis</name>
    <dbReference type="NCBI Taxonomy" id="2747483"/>
    <lineage>
        <taxon>Eukaryota</taxon>
        <taxon>Metazoa</taxon>
        <taxon>Ecdysozoa</taxon>
        <taxon>Arthropoda</taxon>
        <taxon>Chelicerata</taxon>
        <taxon>Arachnida</taxon>
        <taxon>Araneae</taxon>
        <taxon>Araneomorphae</taxon>
        <taxon>Entelegynae</taxon>
        <taxon>Araneoidea</taxon>
        <taxon>Nephilidae</taxon>
        <taxon>Trichonephila</taxon>
        <taxon>Trichonephila inaurata</taxon>
    </lineage>
</organism>
<keyword evidence="2" id="KW-1185">Reference proteome</keyword>
<dbReference type="Proteomes" id="UP000886998">
    <property type="component" value="Unassembled WGS sequence"/>
</dbReference>
<comment type="caution">
    <text evidence="1">The sequence shown here is derived from an EMBL/GenBank/DDBJ whole genome shotgun (WGS) entry which is preliminary data.</text>
</comment>
<dbReference type="AlphaFoldDB" id="A0A8X7BQ94"/>
<dbReference type="EMBL" id="BMAV01001528">
    <property type="protein sequence ID" value="GFY39780.1"/>
    <property type="molecule type" value="Genomic_DNA"/>
</dbReference>
<name>A0A8X7BQ94_9ARAC</name>
<protein>
    <submittedName>
        <fullName evidence="1">Uncharacterized protein</fullName>
    </submittedName>
</protein>
<evidence type="ECO:0000313" key="2">
    <source>
        <dbReference type="Proteomes" id="UP000886998"/>
    </source>
</evidence>